<dbReference type="CDD" id="cd00086">
    <property type="entry name" value="homeodomain"/>
    <property type="match status" value="3"/>
</dbReference>
<evidence type="ECO:0000313" key="18">
    <source>
        <dbReference type="RefSeq" id="XP_007449627.1"/>
    </source>
</evidence>
<feature type="compositionally biased region" description="Low complexity" evidence="14">
    <location>
        <begin position="1158"/>
        <end position="1167"/>
    </location>
</feature>
<accession>A0A340WPQ4</accession>
<evidence type="ECO:0000256" key="12">
    <source>
        <dbReference type="PROSITE-ProRule" id="PRU00108"/>
    </source>
</evidence>
<feature type="region of interest" description="Disordered" evidence="14">
    <location>
        <begin position="340"/>
        <end position="432"/>
    </location>
</feature>
<feature type="domain" description="Homeobox" evidence="15">
    <location>
        <begin position="1594"/>
        <end position="1654"/>
    </location>
</feature>
<name>A0A340WPQ4_LIPVE</name>
<dbReference type="PROSITE" id="PS50071">
    <property type="entry name" value="HOMEOBOX_2"/>
    <property type="match status" value="3"/>
</dbReference>
<evidence type="ECO:0000256" key="1">
    <source>
        <dbReference type="ARBA" id="ARBA00004123"/>
    </source>
</evidence>
<feature type="region of interest" description="Disordered" evidence="14">
    <location>
        <begin position="1527"/>
        <end position="1593"/>
    </location>
</feature>
<reference evidence="18" key="1">
    <citation type="submission" date="2025-08" db="UniProtKB">
        <authorList>
            <consortium name="RefSeq"/>
        </authorList>
    </citation>
    <scope>IDENTIFICATION</scope>
</reference>
<keyword evidence="8 12" id="KW-0371">Homeobox</keyword>
<feature type="DNA-binding region" description="Homeobox" evidence="12">
    <location>
        <begin position="2065"/>
        <end position="2124"/>
    </location>
</feature>
<keyword evidence="17" id="KW-1185">Reference proteome</keyword>
<keyword evidence="6" id="KW-0805">Transcription regulation</keyword>
<sequence length="2572" mass="271614">MATLNSSSTAGTTPSPGHNAPSPPPDTSSPRTPSDPVTKDPPAAPSASESMRSSEPGGQPLEPGCGLVPPKEIGEPQEEPGRGGSPPKGLGAEEDKKQGEGGGGLPPVDLSDHLVFTAGGEACLVAKLSLPGGSELPLPKGFPWGEAGIKEEPSLPLLAHPPPVHLTALHIQHGFDPIQGFSSSDQILSHDTSAPSPATCEGRDGAFWSYQLAPNPPGDPKDGPMGSRGRDPRALFWLCLPCRLGFGRPQAFVGHTQSHGVKLTAAQHQGLPGNPAVLREGDEGCVALLSFLEPQLPAHAPLEIPLDNSSTVNMEAHAAQTEDGPAAAEAQAPVLPVEEGMALSPPSPLTTPAAWNPSPSQAKESSTLAGEAGPGWFPEGQEEDGGLCPSLNQSSPTSKDGGVLPAPVGSPEDPGDPPQPYRPADDYTPAPAAFQGLSLSSHMALLHSRNSCKTLKCPKCNWHYKYQQTLDVHMREKHPESNSHCSYCSAGGAHPRLARGESYNCGYKPYRCDVCNYSTTTKGNLSIHMQSDKHLANLQGFQAGPVGQGSPQEAALPPPTGDKEPKTKASWQCKVCSYETNISRNLRIHMTSEKHMQNVLMLHQGLPLGLPPGMVGPGPPPPAGAAPVTSPDLFQYLGPQALGQPQAPLPGPGLRPDKPLEAQLLLNGFHHLGAPVRKFPTAAPGSPSPDAHLPQSQLLGPLSDGLPASPPPDDSPSLKVFRCLVCQAFSTDSLELLLYHCSVGRSLPEAEWKEVAGDTHRCKLCCYGTQLKANFQLHLKTDKHAQKYQLAAHLREGGGAMGTPSPVPLGDGAPYGSVPTVHLRCNICDFESNSKEKMQLHARGAAHEENSQIYKFLLEMEGAAAGTELGLFHCLLCAWETPSRLAVLQHLRAPAHRDAQAQRRLQLLQSGPAADEGLSALQSILSFSHGQLWPPGKAPVTPLAEPPTPEKDAQNKTEQLASEEAENKTGPPGDSADQTTVFCCPYCSFLSPESEEVRAHALSQHAVQPKYRCPLCQEQLVGRPALHFHLSHLHNVVPECVERLLLAATTVEMTLMTKVLPGPALSPLGDGPEPPAPGPEPVPSRDQAAEGPHLTPEASPDPLPEPPLPSAEAPDKPMGSPDQPPSPAPSPAPRPDAQADEVAPPPTTAEEEEGAGGEPRLAEPAPADSRHPLTYRKTTNFALDKFLDPARPYKCTVCKESFTQKNILLVHYNSVSHLHKMKKAATDPSGPARGEAGAAPAPAAATDKPFKCTVCRVSYNQSSTLEIHMRSVLHQTRSRGAKTDTKAEGPERGPEEPKEGETEGEVGTEKKGPDPGGFVSGGLPFLSPPPPPLDLHRFPAPLFAPPVLPSFPLVPESLFKLQQQQLLLPFYLHDLKVGPKLALAGPAPLLSLPAATPPPPPPKAELAEREWERPPAAEEGNETAPSSPPQPMPNEAARTAAKALLENFGFELVIQYNEGKQAVPPPPTPPPPEALGGGDKLACGACGKLFSNMLILKTHEEHVHRRFLPFEALSRYAAQFRKSYDSLYPPPAGSPKPPDGPLDSPAPHLGPPFLVPEPEAGGARPSEERGRAGGRWPPEEEESSRGNLPPLVPAGRRFSRTKFTEFQTQALQSFFETSAYPKDGEVERLASLLGLASRVVVVWFQNARQKARKSAGDSGPVPSGGGTGGASGCRRCRATFSCVFDLVRHLKKCYDDQHPEEKEEAERGEEEEDAEEEDAEEEQGPEPPAGPEGPSPEPPDMEELGQAEATKLGGKEPEGRAPRSPSPVHTCDQCTMSFPSQDLLTSHRRLHFLPPVQPSTAPHLLELPLLVFGERNPPVPGTPPVPGPPLKRKHEDGSLSPTGSEAGVGGEGEPPRDKRLRTTILPEQLEILYRWYMQDSNPTRKMLDCISEEVGLKKRVVQVWFQNTRARERKGQFRSTPGAVPSPAVKVPVTPSPAPFPKFNHLLGKVDDGAGREAPKRETPAFPYPTVTPAAGPLPFLPPGKEAPTLTPEPTLPLPPPPPPNEDEGPEEPSKASPESEACSPSAGDLSDSSASSLAEPESPGAGGTNGGPGGGAGVPDGMGQRRYRTQMSSLQLKIMKACYEAYRTPTMQECEVLGEEIGLPKRVIQVWFQNARAKEKKAKLQGAAVGGAGGSSEGPLGAQRTDCPYCDVKYDFYVSCRGHLFSRQHLAKLKEAVRAQLKSESKCYDLAPAPEAPPAPKAPPATTPASVPLGAAPALPRLAPVLLSGPALAQPPLGSLAPFSAGPAASSGLLGLATSVLPATTVVQTAGPGCPLPQRPMPDHTNTSTVGTTDPAPGPPTEPSGDKVSGERKPAAAPANSSTDALKNLKALKATVPALLGGQFLPFPLPSAGGATPPAVFGPQLQGAYFQQLYGMKKGLFPMNPVIPQTLIGLLPNALLQPPPQAPEPIATAPPKPPELPAPGEGEAGEADELLTGSTGISTVDVTHRYLCRQCKMAFDGEALATAHQRSFCFFGRGSGGSMPPPLRVPICTYHCLACEVLLSGREALASHLRSSAHRRKAAPPPGGPPGTATNAATAATAAVAFAKEEARLPHTDSNPKTATTSPLLAL</sequence>
<dbReference type="InParanoid" id="A0A340WPQ4"/>
<feature type="region of interest" description="Disordered" evidence="14">
    <location>
        <begin position="1651"/>
        <end position="1671"/>
    </location>
</feature>
<feature type="compositionally biased region" description="Polar residues" evidence="14">
    <location>
        <begin position="357"/>
        <end position="368"/>
    </location>
</feature>
<dbReference type="FunFam" id="3.30.160.60:FF:000446">
    <property type="entry name" value="Zinc finger protein"/>
    <property type="match status" value="1"/>
</dbReference>
<dbReference type="GO" id="GO:0000978">
    <property type="term" value="F:RNA polymerase II cis-regulatory region sequence-specific DNA binding"/>
    <property type="evidence" value="ECO:0007669"/>
    <property type="project" value="TreeGrafter"/>
</dbReference>
<evidence type="ECO:0000256" key="13">
    <source>
        <dbReference type="RuleBase" id="RU000682"/>
    </source>
</evidence>
<evidence type="ECO:0000256" key="9">
    <source>
        <dbReference type="ARBA" id="ARBA00023163"/>
    </source>
</evidence>
<keyword evidence="7 12" id="KW-0238">DNA-binding</keyword>
<feature type="compositionally biased region" description="Low complexity" evidence="14">
    <location>
        <begin position="2015"/>
        <end position="2044"/>
    </location>
</feature>
<feature type="compositionally biased region" description="Pro residues" evidence="14">
    <location>
        <begin position="1072"/>
        <end position="1082"/>
    </location>
</feature>
<feature type="domain" description="C2H2-type" evidence="16">
    <location>
        <begin position="1193"/>
        <end position="1224"/>
    </location>
</feature>
<keyword evidence="4 11" id="KW-0863">Zinc-finger</keyword>
<dbReference type="SUPFAM" id="SSF57667">
    <property type="entry name" value="beta-beta-alpha zinc fingers"/>
    <property type="match status" value="5"/>
</dbReference>
<keyword evidence="2" id="KW-0479">Metal-binding</keyword>
<feature type="compositionally biased region" description="Pro residues" evidence="14">
    <location>
        <begin position="1725"/>
        <end position="1738"/>
    </location>
</feature>
<dbReference type="GO" id="GO:0005634">
    <property type="term" value="C:nucleus"/>
    <property type="evidence" value="ECO:0007669"/>
    <property type="project" value="UniProtKB-SubCell"/>
</dbReference>
<dbReference type="SMART" id="SM00451">
    <property type="entry name" value="ZnF_U1"/>
    <property type="match status" value="7"/>
</dbReference>
<feature type="region of interest" description="Disordered" evidence="14">
    <location>
        <begin position="1271"/>
        <end position="1330"/>
    </location>
</feature>
<feature type="region of interest" description="Disordered" evidence="14">
    <location>
        <begin position="2404"/>
        <end position="2431"/>
    </location>
</feature>
<comment type="subcellular location">
    <subcellularLocation>
        <location evidence="1 12 13">Nucleus</location>
    </subcellularLocation>
</comment>
<feature type="region of interest" description="Disordered" evidence="14">
    <location>
        <begin position="2190"/>
        <end position="2210"/>
    </location>
</feature>
<evidence type="ECO:0000259" key="16">
    <source>
        <dbReference type="PROSITE" id="PS50157"/>
    </source>
</evidence>
<dbReference type="GO" id="GO:0008270">
    <property type="term" value="F:zinc ion binding"/>
    <property type="evidence" value="ECO:0007669"/>
    <property type="project" value="UniProtKB-KW"/>
</dbReference>
<feature type="region of interest" description="Disordered" evidence="14">
    <location>
        <begin position="2549"/>
        <end position="2572"/>
    </location>
</feature>
<feature type="domain" description="Homeobox" evidence="15">
    <location>
        <begin position="2063"/>
        <end position="2123"/>
    </location>
</feature>
<feature type="compositionally biased region" description="Pro residues" evidence="14">
    <location>
        <begin position="2195"/>
        <end position="2207"/>
    </location>
</feature>
<feature type="compositionally biased region" description="Basic and acidic residues" evidence="14">
    <location>
        <begin position="2305"/>
        <end position="2315"/>
    </location>
</feature>
<dbReference type="KEGG" id="lve:103091254"/>
<dbReference type="RefSeq" id="XP_007449627.1">
    <property type="nucleotide sequence ID" value="XM_007449565.1"/>
</dbReference>
<feature type="region of interest" description="Disordered" evidence="14">
    <location>
        <begin position="542"/>
        <end position="568"/>
    </location>
</feature>
<dbReference type="PROSITE" id="PS00028">
    <property type="entry name" value="ZINC_FINGER_C2H2_1"/>
    <property type="match status" value="7"/>
</dbReference>
<feature type="region of interest" description="Disordered" evidence="14">
    <location>
        <begin position="1815"/>
        <end position="1859"/>
    </location>
</feature>
<feature type="compositionally biased region" description="Basic and acidic residues" evidence="14">
    <location>
        <begin position="1281"/>
        <end position="1313"/>
    </location>
</feature>
<dbReference type="InterPro" id="IPR013087">
    <property type="entry name" value="Znf_C2H2_type"/>
</dbReference>
<evidence type="ECO:0000256" key="5">
    <source>
        <dbReference type="ARBA" id="ARBA00022833"/>
    </source>
</evidence>
<evidence type="ECO:0000256" key="2">
    <source>
        <dbReference type="ARBA" id="ARBA00022723"/>
    </source>
</evidence>
<feature type="region of interest" description="Disordered" evidence="14">
    <location>
        <begin position="1"/>
        <end position="108"/>
    </location>
</feature>
<feature type="compositionally biased region" description="Gly residues" evidence="14">
    <location>
        <begin position="2045"/>
        <end position="2061"/>
    </location>
</feature>
<feature type="region of interest" description="Disordered" evidence="14">
    <location>
        <begin position="1697"/>
        <end position="1774"/>
    </location>
</feature>
<evidence type="ECO:0000256" key="6">
    <source>
        <dbReference type="ARBA" id="ARBA00023015"/>
    </source>
</evidence>
<dbReference type="FunFam" id="3.30.160.60:FF:000081">
    <property type="entry name" value="Zinc finger homeobox protein 4"/>
    <property type="match status" value="1"/>
</dbReference>
<feature type="compositionally biased region" description="Polar residues" evidence="14">
    <location>
        <begin position="2557"/>
        <end position="2572"/>
    </location>
</feature>
<dbReference type="FunFam" id="3.30.160.60:FF:000317">
    <property type="entry name" value="zinc finger homeobox protein 3"/>
    <property type="match status" value="1"/>
</dbReference>
<dbReference type="InterPro" id="IPR009057">
    <property type="entry name" value="Homeodomain-like_sf"/>
</dbReference>
<dbReference type="Pfam" id="PF00046">
    <property type="entry name" value="Homeodomain"/>
    <property type="match status" value="3"/>
</dbReference>
<feature type="compositionally biased region" description="Acidic residues" evidence="14">
    <location>
        <begin position="1706"/>
        <end position="1724"/>
    </location>
</feature>
<feature type="domain" description="C2H2-type" evidence="16">
    <location>
        <begin position="455"/>
        <end position="483"/>
    </location>
</feature>
<dbReference type="STRING" id="118797.A0A340WPQ4"/>
<evidence type="ECO:0000256" key="3">
    <source>
        <dbReference type="ARBA" id="ARBA00022737"/>
    </source>
</evidence>
<keyword evidence="9" id="KW-0804">Transcription</keyword>
<feature type="region of interest" description="Disordered" evidence="14">
    <location>
        <begin position="2514"/>
        <end position="2536"/>
    </location>
</feature>
<feature type="compositionally biased region" description="Low complexity" evidence="14">
    <location>
        <begin position="1"/>
        <end position="20"/>
    </location>
</feature>
<feature type="compositionally biased region" description="Pro residues" evidence="14">
    <location>
        <begin position="2404"/>
        <end position="2422"/>
    </location>
</feature>
<gene>
    <name evidence="18" type="primary">ZFHX2</name>
</gene>
<dbReference type="InterPro" id="IPR001356">
    <property type="entry name" value="HD"/>
</dbReference>
<feature type="domain" description="C2H2-type" evidence="16">
    <location>
        <begin position="1769"/>
        <end position="1791"/>
    </location>
</feature>
<feature type="compositionally biased region" description="Pro residues" evidence="14">
    <location>
        <begin position="1817"/>
        <end position="1829"/>
    </location>
</feature>
<evidence type="ECO:0000256" key="8">
    <source>
        <dbReference type="ARBA" id="ARBA00023155"/>
    </source>
</evidence>
<dbReference type="InterPro" id="IPR036236">
    <property type="entry name" value="Znf_C2H2_sf"/>
</dbReference>
<organism evidence="17 18">
    <name type="scientific">Lipotes vexillifer</name>
    <name type="common">Yangtze river dolphin</name>
    <dbReference type="NCBI Taxonomy" id="118797"/>
    <lineage>
        <taxon>Eukaryota</taxon>
        <taxon>Metazoa</taxon>
        <taxon>Chordata</taxon>
        <taxon>Craniata</taxon>
        <taxon>Vertebrata</taxon>
        <taxon>Euteleostomi</taxon>
        <taxon>Mammalia</taxon>
        <taxon>Eutheria</taxon>
        <taxon>Laurasiatheria</taxon>
        <taxon>Artiodactyla</taxon>
        <taxon>Whippomorpha</taxon>
        <taxon>Cetacea</taxon>
        <taxon>Odontoceti</taxon>
        <taxon>Lipotidae</taxon>
        <taxon>Lipotes</taxon>
    </lineage>
</organism>
<dbReference type="GO" id="GO:0000981">
    <property type="term" value="F:DNA-binding transcription factor activity, RNA polymerase II-specific"/>
    <property type="evidence" value="ECO:0007669"/>
    <property type="project" value="InterPro"/>
</dbReference>
<protein>
    <submittedName>
        <fullName evidence="18">Zinc finger homeobox protein 2</fullName>
    </submittedName>
</protein>
<feature type="region of interest" description="Disordered" evidence="14">
    <location>
        <begin position="1393"/>
        <end position="1437"/>
    </location>
</feature>
<dbReference type="GeneID" id="103091254"/>
<feature type="compositionally biased region" description="Pro residues" evidence="14">
    <location>
        <begin position="1528"/>
        <end position="1540"/>
    </location>
</feature>
<feature type="region of interest" description="Disordered" evidence="14">
    <location>
        <begin position="1940"/>
        <end position="2065"/>
    </location>
</feature>
<feature type="region of interest" description="Disordered" evidence="14">
    <location>
        <begin position="2272"/>
        <end position="2323"/>
    </location>
</feature>
<dbReference type="CTD" id="85446"/>
<dbReference type="FunCoup" id="A0A340WPQ4">
    <property type="interactions" value="576"/>
</dbReference>
<dbReference type="OrthoDB" id="6417226at2759"/>
<evidence type="ECO:0000256" key="11">
    <source>
        <dbReference type="PROSITE-ProRule" id="PRU00042"/>
    </source>
</evidence>
<feature type="region of interest" description="Disordered" evidence="14">
    <location>
        <begin position="933"/>
        <end position="976"/>
    </location>
</feature>
<feature type="compositionally biased region" description="Low complexity" evidence="14">
    <location>
        <begin position="698"/>
        <end position="707"/>
    </location>
</feature>
<evidence type="ECO:0000313" key="17">
    <source>
        <dbReference type="Proteomes" id="UP000265300"/>
    </source>
</evidence>
<feature type="compositionally biased region" description="Pro residues" evidence="14">
    <location>
        <begin position="1099"/>
        <end position="1109"/>
    </location>
</feature>
<dbReference type="SMART" id="SM00355">
    <property type="entry name" value="ZnF_C2H2"/>
    <property type="match status" value="15"/>
</dbReference>
<feature type="DNA-binding region" description="Homeobox" evidence="12">
    <location>
        <begin position="1596"/>
        <end position="1655"/>
    </location>
</feature>
<feature type="domain" description="C2H2-type" evidence="16">
    <location>
        <begin position="1481"/>
        <end position="1509"/>
    </location>
</feature>
<evidence type="ECO:0000256" key="7">
    <source>
        <dbReference type="ARBA" id="ARBA00023125"/>
    </source>
</evidence>
<dbReference type="InterPro" id="IPR017970">
    <property type="entry name" value="Homeobox_CS"/>
</dbReference>
<keyword evidence="3" id="KW-0677">Repeat</keyword>
<feature type="compositionally biased region" description="Basic and acidic residues" evidence="14">
    <location>
        <begin position="1948"/>
        <end position="1963"/>
    </location>
</feature>
<dbReference type="SMART" id="SM00389">
    <property type="entry name" value="HOX"/>
    <property type="match status" value="3"/>
</dbReference>
<feature type="compositionally biased region" description="Gly residues" evidence="14">
    <location>
        <begin position="1662"/>
        <end position="1671"/>
    </location>
</feature>
<feature type="compositionally biased region" description="Basic and acidic residues" evidence="14">
    <location>
        <begin position="1405"/>
        <end position="1416"/>
    </location>
</feature>
<dbReference type="Proteomes" id="UP000265300">
    <property type="component" value="Unplaced"/>
</dbReference>
<feature type="compositionally biased region" description="Pro residues" evidence="14">
    <location>
        <begin position="1122"/>
        <end position="1134"/>
    </location>
</feature>
<dbReference type="SUPFAM" id="SSF46689">
    <property type="entry name" value="Homeodomain-like"/>
    <property type="match status" value="3"/>
</dbReference>
<dbReference type="PANTHER" id="PTHR45891:SF1">
    <property type="entry name" value="ZINC FINGER HOMEOBOX PROTEIN 2"/>
    <property type="match status" value="1"/>
</dbReference>
<feature type="compositionally biased region" description="Pro residues" evidence="14">
    <location>
        <begin position="1994"/>
        <end position="2004"/>
    </location>
</feature>
<dbReference type="FunFam" id="1.10.10.60:FF:000058">
    <property type="entry name" value="zinc finger homeobox protein 4"/>
    <property type="match status" value="1"/>
</dbReference>
<feature type="region of interest" description="Disordered" evidence="14">
    <location>
        <begin position="1064"/>
        <end position="1174"/>
    </location>
</feature>
<keyword evidence="5" id="KW-0862">Zinc</keyword>
<proteinExistence type="predicted"/>
<feature type="DNA-binding region" description="Homeobox" evidence="12">
    <location>
        <begin position="1857"/>
        <end position="1916"/>
    </location>
</feature>
<evidence type="ECO:0000256" key="10">
    <source>
        <dbReference type="ARBA" id="ARBA00023242"/>
    </source>
</evidence>
<evidence type="ECO:0000259" key="15">
    <source>
        <dbReference type="PROSITE" id="PS50071"/>
    </source>
</evidence>
<dbReference type="PROSITE" id="PS50157">
    <property type="entry name" value="ZINC_FINGER_C2H2_2"/>
    <property type="match status" value="5"/>
</dbReference>
<feature type="compositionally biased region" description="Low complexity" evidence="14">
    <location>
        <begin position="1230"/>
        <end position="1245"/>
    </location>
</feature>
<dbReference type="Gene3D" id="3.30.160.60">
    <property type="entry name" value="Classic Zinc Finger"/>
    <property type="match status" value="3"/>
</dbReference>
<dbReference type="Gene3D" id="1.10.10.60">
    <property type="entry name" value="Homeodomain-like"/>
    <property type="match status" value="3"/>
</dbReference>
<dbReference type="PANTHER" id="PTHR45891">
    <property type="entry name" value="ZINC FINGER HOMEOBOX PROTEIN"/>
    <property type="match status" value="1"/>
</dbReference>
<evidence type="ECO:0000256" key="14">
    <source>
        <dbReference type="SAM" id="MobiDB-lite"/>
    </source>
</evidence>
<dbReference type="Pfam" id="PF24056">
    <property type="entry name" value="zf-C2H2_ZFHX3"/>
    <property type="match status" value="1"/>
</dbReference>
<dbReference type="InterPro" id="IPR051968">
    <property type="entry name" value="ZnFinger_Homeobox_TR"/>
</dbReference>
<keyword evidence="10 12" id="KW-0539">Nucleus</keyword>
<feature type="region of interest" description="Disordered" evidence="14">
    <location>
        <begin position="1224"/>
        <end position="1245"/>
    </location>
</feature>
<dbReference type="GO" id="GO:0045664">
    <property type="term" value="P:regulation of neuron differentiation"/>
    <property type="evidence" value="ECO:0007669"/>
    <property type="project" value="TreeGrafter"/>
</dbReference>
<feature type="domain" description="C2H2-type" evidence="16">
    <location>
        <begin position="1250"/>
        <end position="1279"/>
    </location>
</feature>
<evidence type="ECO:0000256" key="4">
    <source>
        <dbReference type="ARBA" id="ARBA00022771"/>
    </source>
</evidence>
<feature type="domain" description="Homeobox" evidence="15">
    <location>
        <begin position="1855"/>
        <end position="1915"/>
    </location>
</feature>
<dbReference type="PROSITE" id="PS00027">
    <property type="entry name" value="HOMEOBOX_1"/>
    <property type="match status" value="1"/>
</dbReference>
<feature type="region of interest" description="Disordered" evidence="14">
    <location>
        <begin position="677"/>
        <end position="713"/>
    </location>
</feature>
<dbReference type="InterPro" id="IPR003604">
    <property type="entry name" value="Matrin/U1-like-C_Znf_C2H2"/>
</dbReference>